<dbReference type="Proteomes" id="UP000298030">
    <property type="component" value="Unassembled WGS sequence"/>
</dbReference>
<organism evidence="1 2">
    <name type="scientific">Coprinellus micaceus</name>
    <name type="common">Glistening ink-cap mushroom</name>
    <name type="synonym">Coprinus micaceus</name>
    <dbReference type="NCBI Taxonomy" id="71717"/>
    <lineage>
        <taxon>Eukaryota</taxon>
        <taxon>Fungi</taxon>
        <taxon>Dikarya</taxon>
        <taxon>Basidiomycota</taxon>
        <taxon>Agaricomycotina</taxon>
        <taxon>Agaricomycetes</taxon>
        <taxon>Agaricomycetidae</taxon>
        <taxon>Agaricales</taxon>
        <taxon>Agaricineae</taxon>
        <taxon>Psathyrellaceae</taxon>
        <taxon>Coprinellus</taxon>
    </lineage>
</organism>
<protein>
    <submittedName>
        <fullName evidence="1">Uncharacterized protein</fullName>
    </submittedName>
</protein>
<evidence type="ECO:0000313" key="1">
    <source>
        <dbReference type="EMBL" id="TEB34366.1"/>
    </source>
</evidence>
<gene>
    <name evidence="1" type="ORF">FA13DRAFT_1789480</name>
</gene>
<proteinExistence type="predicted"/>
<comment type="caution">
    <text evidence="1">The sequence shown here is derived from an EMBL/GenBank/DDBJ whole genome shotgun (WGS) entry which is preliminary data.</text>
</comment>
<accession>A0A4Y7TJL9</accession>
<name>A0A4Y7TJL9_COPMI</name>
<dbReference type="AlphaFoldDB" id="A0A4Y7TJL9"/>
<reference evidence="1 2" key="1">
    <citation type="journal article" date="2019" name="Nat. Ecol. Evol.">
        <title>Megaphylogeny resolves global patterns of mushroom evolution.</title>
        <authorList>
            <person name="Varga T."/>
            <person name="Krizsan K."/>
            <person name="Foldi C."/>
            <person name="Dima B."/>
            <person name="Sanchez-Garcia M."/>
            <person name="Sanchez-Ramirez S."/>
            <person name="Szollosi G.J."/>
            <person name="Szarkandi J.G."/>
            <person name="Papp V."/>
            <person name="Albert L."/>
            <person name="Andreopoulos W."/>
            <person name="Angelini C."/>
            <person name="Antonin V."/>
            <person name="Barry K.W."/>
            <person name="Bougher N.L."/>
            <person name="Buchanan P."/>
            <person name="Buyck B."/>
            <person name="Bense V."/>
            <person name="Catcheside P."/>
            <person name="Chovatia M."/>
            <person name="Cooper J."/>
            <person name="Damon W."/>
            <person name="Desjardin D."/>
            <person name="Finy P."/>
            <person name="Geml J."/>
            <person name="Haridas S."/>
            <person name="Hughes K."/>
            <person name="Justo A."/>
            <person name="Karasinski D."/>
            <person name="Kautmanova I."/>
            <person name="Kiss B."/>
            <person name="Kocsube S."/>
            <person name="Kotiranta H."/>
            <person name="LaButti K.M."/>
            <person name="Lechner B.E."/>
            <person name="Liimatainen K."/>
            <person name="Lipzen A."/>
            <person name="Lukacs Z."/>
            <person name="Mihaltcheva S."/>
            <person name="Morgado L.N."/>
            <person name="Niskanen T."/>
            <person name="Noordeloos M.E."/>
            <person name="Ohm R.A."/>
            <person name="Ortiz-Santana B."/>
            <person name="Ovrebo C."/>
            <person name="Racz N."/>
            <person name="Riley R."/>
            <person name="Savchenko A."/>
            <person name="Shiryaev A."/>
            <person name="Soop K."/>
            <person name="Spirin V."/>
            <person name="Szebenyi C."/>
            <person name="Tomsovsky M."/>
            <person name="Tulloss R.E."/>
            <person name="Uehling J."/>
            <person name="Grigoriev I.V."/>
            <person name="Vagvolgyi C."/>
            <person name="Papp T."/>
            <person name="Martin F.M."/>
            <person name="Miettinen O."/>
            <person name="Hibbett D.S."/>
            <person name="Nagy L.G."/>
        </authorList>
    </citation>
    <scope>NUCLEOTIDE SEQUENCE [LARGE SCALE GENOMIC DNA]</scope>
    <source>
        <strain evidence="1 2">FP101781</strain>
    </source>
</reference>
<sequence>MEAKGPQAGTAVINDIVRLGLQVKTTHFSELAHAYAMSGAPGPAFTILRKLEAGFATIKKMKEGEKEPKERLPAFIKTGRIEDAETVLSEMDTYLKEEAEVHWYVKKVRASLENLKIRLALEKAKKVEVGEKIESYDKTPLK</sequence>
<dbReference type="EMBL" id="QPFP01000010">
    <property type="protein sequence ID" value="TEB34366.1"/>
    <property type="molecule type" value="Genomic_DNA"/>
</dbReference>
<evidence type="ECO:0000313" key="2">
    <source>
        <dbReference type="Proteomes" id="UP000298030"/>
    </source>
</evidence>
<keyword evidence="2" id="KW-1185">Reference proteome</keyword>